<keyword evidence="8" id="KW-0727">SH2 domain</keyword>
<dbReference type="Pfam" id="PF00017">
    <property type="entry name" value="SH2"/>
    <property type="match status" value="1"/>
</dbReference>
<dbReference type="FunFam" id="1.10.510.10:FF:000212">
    <property type="entry name" value="Tyrosine-protein kinase"/>
    <property type="match status" value="1"/>
</dbReference>
<dbReference type="STRING" id="55544.A0A4D9E6U0"/>
<dbReference type="InterPro" id="IPR001245">
    <property type="entry name" value="Ser-Thr/Tyr_kinase_cat_dom"/>
</dbReference>
<evidence type="ECO:0000256" key="9">
    <source>
        <dbReference type="PROSITE-ProRule" id="PRU10141"/>
    </source>
</evidence>
<feature type="domain" description="Protein kinase" evidence="12">
    <location>
        <begin position="177"/>
        <end position="430"/>
    </location>
</feature>
<dbReference type="OrthoDB" id="546826at2759"/>
<dbReference type="InterPro" id="IPR036860">
    <property type="entry name" value="SH2_dom_sf"/>
</dbReference>
<accession>A0A4D9E6U0</accession>
<dbReference type="Gene3D" id="3.30.505.10">
    <property type="entry name" value="SH2 domain"/>
    <property type="match status" value="1"/>
</dbReference>
<evidence type="ECO:0000313" key="13">
    <source>
        <dbReference type="EMBL" id="TFK06651.1"/>
    </source>
</evidence>
<sequence length="438" mass="48760">MVWSGLPRSAVSRVASLTPLPGRNPSKFLKAWARRMPCEHLTLDSLLFSHNHKLPPPVPLVPVAQRPLGQQDWYHGSLPRQEAQALLTSEGDFLVRASQGRPGAHVLSALAGGQCRHFIIQCRKGRYQFEPGGVGAPTISSLVHHHLQSRQVLTTKCPFLLRNPVAKAKWDLSHEDVVLGELLGSGNFGEVYSGRLSYDNTPVAVKTCREPLAPETKHKFLMEARIVRRYSHPNVVRIIGVCAQKQPVFIVMELVSGGDFLSFLRSEGSRLWVQDLIHFAAQAAAGMAYLESNGCIHRDLAARNCLVGAGNVLKISDFGMSRQEANGVYASRGGMKHIPIKWTAPEALRYGRYSTESDVWSYGVLLWEIFSLGAAPYPGMSNQQVVSQVERGFRMRAPPRCPVEVYDVMLRCWEASPSLRPKFSAIHQEMTQLHWNSE</sequence>
<dbReference type="InterPro" id="IPR000980">
    <property type="entry name" value="SH2"/>
</dbReference>
<dbReference type="PANTHER" id="PTHR24418">
    <property type="entry name" value="TYROSINE-PROTEIN KINASE"/>
    <property type="match status" value="1"/>
</dbReference>
<evidence type="ECO:0000256" key="7">
    <source>
        <dbReference type="ARBA" id="ARBA00051245"/>
    </source>
</evidence>
<feature type="domain" description="SH2" evidence="11">
    <location>
        <begin position="73"/>
        <end position="165"/>
    </location>
</feature>
<evidence type="ECO:0000256" key="6">
    <source>
        <dbReference type="ARBA" id="ARBA00023137"/>
    </source>
</evidence>
<dbReference type="PROSITE" id="PS00107">
    <property type="entry name" value="PROTEIN_KINASE_ATP"/>
    <property type="match status" value="1"/>
</dbReference>
<dbReference type="InterPro" id="IPR017441">
    <property type="entry name" value="Protein_kinase_ATP_BS"/>
</dbReference>
<evidence type="ECO:0000256" key="3">
    <source>
        <dbReference type="ARBA" id="ARBA00022741"/>
    </source>
</evidence>
<keyword evidence="3 9" id="KW-0547">Nucleotide-binding</keyword>
<organism evidence="13 14">
    <name type="scientific">Platysternon megacephalum</name>
    <name type="common">big-headed turtle</name>
    <dbReference type="NCBI Taxonomy" id="55544"/>
    <lineage>
        <taxon>Eukaryota</taxon>
        <taxon>Metazoa</taxon>
        <taxon>Chordata</taxon>
        <taxon>Craniata</taxon>
        <taxon>Vertebrata</taxon>
        <taxon>Euteleostomi</taxon>
        <taxon>Archelosauria</taxon>
        <taxon>Testudinata</taxon>
        <taxon>Testudines</taxon>
        <taxon>Cryptodira</taxon>
        <taxon>Durocryptodira</taxon>
        <taxon>Testudinoidea</taxon>
        <taxon>Platysternidae</taxon>
        <taxon>Platysternon</taxon>
    </lineage>
</organism>
<dbReference type="GO" id="GO:0004715">
    <property type="term" value="F:non-membrane spanning protein tyrosine kinase activity"/>
    <property type="evidence" value="ECO:0007669"/>
    <property type="project" value="UniProtKB-EC"/>
</dbReference>
<dbReference type="InterPro" id="IPR008266">
    <property type="entry name" value="Tyr_kinase_AS"/>
</dbReference>
<dbReference type="CDD" id="cd10361">
    <property type="entry name" value="SH2_Fps_family"/>
    <property type="match status" value="1"/>
</dbReference>
<evidence type="ECO:0000259" key="12">
    <source>
        <dbReference type="PROSITE" id="PS50011"/>
    </source>
</evidence>
<evidence type="ECO:0000256" key="4">
    <source>
        <dbReference type="ARBA" id="ARBA00022777"/>
    </source>
</evidence>
<dbReference type="InterPro" id="IPR050198">
    <property type="entry name" value="Non-receptor_tyrosine_kinases"/>
</dbReference>
<gene>
    <name evidence="13" type="ORF">DR999_PMT10543</name>
</gene>
<evidence type="ECO:0000256" key="2">
    <source>
        <dbReference type="ARBA" id="ARBA00022679"/>
    </source>
</evidence>
<evidence type="ECO:0000256" key="8">
    <source>
        <dbReference type="PROSITE-ProRule" id="PRU00191"/>
    </source>
</evidence>
<comment type="caution">
    <text evidence="13">The sequence shown here is derived from an EMBL/GenBank/DDBJ whole genome shotgun (WGS) entry which is preliminary data.</text>
</comment>
<dbReference type="Gene3D" id="3.30.200.20">
    <property type="entry name" value="Phosphorylase Kinase, domain 1"/>
    <property type="match status" value="1"/>
</dbReference>
<dbReference type="InterPro" id="IPR020635">
    <property type="entry name" value="Tyr_kinase_cat_dom"/>
</dbReference>
<dbReference type="SMART" id="SM00219">
    <property type="entry name" value="TyrKc"/>
    <property type="match status" value="1"/>
</dbReference>
<comment type="catalytic activity">
    <reaction evidence="7 10">
        <text>L-tyrosyl-[protein] + ATP = O-phospho-L-tyrosyl-[protein] + ADP + H(+)</text>
        <dbReference type="Rhea" id="RHEA:10596"/>
        <dbReference type="Rhea" id="RHEA-COMP:10136"/>
        <dbReference type="Rhea" id="RHEA-COMP:20101"/>
        <dbReference type="ChEBI" id="CHEBI:15378"/>
        <dbReference type="ChEBI" id="CHEBI:30616"/>
        <dbReference type="ChEBI" id="CHEBI:46858"/>
        <dbReference type="ChEBI" id="CHEBI:61978"/>
        <dbReference type="ChEBI" id="CHEBI:456216"/>
        <dbReference type="EC" id="2.7.10.2"/>
    </reaction>
</comment>
<evidence type="ECO:0000256" key="5">
    <source>
        <dbReference type="ARBA" id="ARBA00022840"/>
    </source>
</evidence>
<feature type="binding site" evidence="9">
    <location>
        <position position="206"/>
    </location>
    <ligand>
        <name>ATP</name>
        <dbReference type="ChEBI" id="CHEBI:30616"/>
    </ligand>
</feature>
<keyword evidence="1" id="KW-0597">Phosphoprotein</keyword>
<dbReference type="InterPro" id="IPR035849">
    <property type="entry name" value="Fes/Fps/Fer_SH2"/>
</dbReference>
<reference evidence="13 14" key="2">
    <citation type="submission" date="2019-04" db="EMBL/GenBank/DDBJ databases">
        <title>The genome sequence of big-headed turtle.</title>
        <authorList>
            <person name="Gong S."/>
        </authorList>
    </citation>
    <scope>NUCLEOTIDE SEQUENCE [LARGE SCALE GENOMIC DNA]</scope>
    <source>
        <strain evidence="13">DO16091913</strain>
        <tissue evidence="13">Muscle</tissue>
    </source>
</reference>
<evidence type="ECO:0000256" key="10">
    <source>
        <dbReference type="RuleBase" id="RU362096"/>
    </source>
</evidence>
<evidence type="ECO:0000259" key="11">
    <source>
        <dbReference type="PROSITE" id="PS50001"/>
    </source>
</evidence>
<keyword evidence="14" id="KW-1185">Reference proteome</keyword>
<reference evidence="13 14" key="1">
    <citation type="submission" date="2019-04" db="EMBL/GenBank/DDBJ databases">
        <title>Draft genome of the big-headed turtle Platysternon megacephalum.</title>
        <authorList>
            <person name="Gong S."/>
        </authorList>
    </citation>
    <scope>NUCLEOTIDE SEQUENCE [LARGE SCALE GENOMIC DNA]</scope>
    <source>
        <strain evidence="13">DO16091913</strain>
        <tissue evidence="13">Muscle</tissue>
    </source>
</reference>
<keyword evidence="2 10" id="KW-0808">Transferase</keyword>
<name>A0A4D9E6U0_9SAUR</name>
<dbReference type="InterPro" id="IPR000719">
    <property type="entry name" value="Prot_kinase_dom"/>
</dbReference>
<keyword evidence="6 10" id="KW-0829">Tyrosine-protein kinase</keyword>
<dbReference type="Pfam" id="PF07714">
    <property type="entry name" value="PK_Tyr_Ser-Thr"/>
    <property type="match status" value="1"/>
</dbReference>
<evidence type="ECO:0000313" key="14">
    <source>
        <dbReference type="Proteomes" id="UP000297703"/>
    </source>
</evidence>
<dbReference type="AlphaFoldDB" id="A0A4D9E6U0"/>
<dbReference type="Gene3D" id="1.10.510.10">
    <property type="entry name" value="Transferase(Phosphotransferase) domain 1"/>
    <property type="match status" value="1"/>
</dbReference>
<dbReference type="PROSITE" id="PS50011">
    <property type="entry name" value="PROTEIN_KINASE_DOM"/>
    <property type="match status" value="1"/>
</dbReference>
<dbReference type="EMBL" id="QXTE01000095">
    <property type="protein sequence ID" value="TFK06651.1"/>
    <property type="molecule type" value="Genomic_DNA"/>
</dbReference>
<protein>
    <recommendedName>
        <fullName evidence="10">Tyrosine-protein kinase</fullName>
        <ecNumber evidence="10">2.7.10.2</ecNumber>
    </recommendedName>
</protein>
<comment type="similarity">
    <text evidence="10">Belongs to the protein kinase superfamily. Tyr protein kinase family.</text>
</comment>
<dbReference type="PROSITE" id="PS00109">
    <property type="entry name" value="PROTEIN_KINASE_TYR"/>
    <property type="match status" value="1"/>
</dbReference>
<dbReference type="PRINTS" id="PR00401">
    <property type="entry name" value="SH2DOMAIN"/>
</dbReference>
<dbReference type="GO" id="GO:0005524">
    <property type="term" value="F:ATP binding"/>
    <property type="evidence" value="ECO:0007669"/>
    <property type="project" value="UniProtKB-UniRule"/>
</dbReference>
<proteinExistence type="inferred from homology"/>
<dbReference type="SUPFAM" id="SSF55550">
    <property type="entry name" value="SH2 domain"/>
    <property type="match status" value="1"/>
</dbReference>
<dbReference type="PROSITE" id="PS50001">
    <property type="entry name" value="SH2"/>
    <property type="match status" value="1"/>
</dbReference>
<dbReference type="EC" id="2.7.10.2" evidence="10"/>
<dbReference type="SUPFAM" id="SSF56112">
    <property type="entry name" value="Protein kinase-like (PK-like)"/>
    <property type="match status" value="1"/>
</dbReference>
<dbReference type="InterPro" id="IPR011009">
    <property type="entry name" value="Kinase-like_dom_sf"/>
</dbReference>
<dbReference type="PRINTS" id="PR00109">
    <property type="entry name" value="TYRKINASE"/>
</dbReference>
<dbReference type="FunFam" id="3.30.200.20:FF:000089">
    <property type="entry name" value="Tyrosine-protein kinase"/>
    <property type="match status" value="1"/>
</dbReference>
<evidence type="ECO:0000256" key="1">
    <source>
        <dbReference type="ARBA" id="ARBA00022553"/>
    </source>
</evidence>
<keyword evidence="5 9" id="KW-0067">ATP-binding</keyword>
<keyword evidence="4 10" id="KW-0418">Kinase</keyword>
<dbReference type="Proteomes" id="UP000297703">
    <property type="component" value="Unassembled WGS sequence"/>
</dbReference>
<dbReference type="SMART" id="SM00252">
    <property type="entry name" value="SH2"/>
    <property type="match status" value="1"/>
</dbReference>